<proteinExistence type="predicted"/>
<protein>
    <submittedName>
        <fullName evidence="2">Uncharacterized protein</fullName>
    </submittedName>
</protein>
<evidence type="ECO:0000256" key="1">
    <source>
        <dbReference type="SAM" id="Phobius"/>
    </source>
</evidence>
<sequence length="204" mass="23671">MFYRVWRHGQYDILQGSMMPTHVRIMNRSMTNCVEVCNEVQQTLHLHILLYVLHCAQQNAYLHMHVPSHHGCDDSWVEIQSKRTIRAENEVEANKLVNNYRVGNTLRRCCEQAPDCECNIEGMEDNSPVLLPSPTEVPVPEWPGRPLRTPYWRRFSTYVWLLLGYPPLVVIHSLACFFSWILVFTIPVSKMNARTLGVILLLAP</sequence>
<evidence type="ECO:0000313" key="2">
    <source>
        <dbReference type="EMBL" id="TKS73300.1"/>
    </source>
</evidence>
<keyword evidence="3" id="KW-1185">Reference proteome</keyword>
<keyword evidence="1" id="KW-0472">Membrane</keyword>
<dbReference type="STRING" id="240159.A0A4U5UGV1"/>
<gene>
    <name evidence="2" type="ORF">D9C73_007378</name>
</gene>
<organism evidence="2 3">
    <name type="scientific">Collichthys lucidus</name>
    <name type="common">Big head croaker</name>
    <name type="synonym">Sciaena lucida</name>
    <dbReference type="NCBI Taxonomy" id="240159"/>
    <lineage>
        <taxon>Eukaryota</taxon>
        <taxon>Metazoa</taxon>
        <taxon>Chordata</taxon>
        <taxon>Craniata</taxon>
        <taxon>Vertebrata</taxon>
        <taxon>Euteleostomi</taxon>
        <taxon>Actinopterygii</taxon>
        <taxon>Neopterygii</taxon>
        <taxon>Teleostei</taxon>
        <taxon>Neoteleostei</taxon>
        <taxon>Acanthomorphata</taxon>
        <taxon>Eupercaria</taxon>
        <taxon>Sciaenidae</taxon>
        <taxon>Collichthys</taxon>
    </lineage>
</organism>
<keyword evidence="1" id="KW-1133">Transmembrane helix</keyword>
<dbReference type="AlphaFoldDB" id="A0A4U5UGV1"/>
<evidence type="ECO:0000313" key="3">
    <source>
        <dbReference type="Proteomes" id="UP000298787"/>
    </source>
</evidence>
<feature type="transmembrane region" description="Helical" evidence="1">
    <location>
        <begin position="158"/>
        <end position="183"/>
    </location>
</feature>
<reference evidence="2 3" key="1">
    <citation type="submission" date="2019-01" db="EMBL/GenBank/DDBJ databases">
        <title>Genome Assembly of Collichthys lucidus.</title>
        <authorList>
            <person name="Cai M."/>
            <person name="Xiao S."/>
        </authorList>
    </citation>
    <scope>NUCLEOTIDE SEQUENCE [LARGE SCALE GENOMIC DNA]</scope>
    <source>
        <strain evidence="2">JT15FE1705JMU</strain>
        <tissue evidence="2">Muscle</tissue>
    </source>
</reference>
<keyword evidence="1" id="KW-0812">Transmembrane</keyword>
<accession>A0A4U5UGV1</accession>
<dbReference type="Proteomes" id="UP000298787">
    <property type="component" value="Chromosome 7"/>
</dbReference>
<name>A0A4U5UGV1_COLLU</name>
<dbReference type="EMBL" id="CM014084">
    <property type="protein sequence ID" value="TKS73300.1"/>
    <property type="molecule type" value="Genomic_DNA"/>
</dbReference>